<dbReference type="EMBL" id="JBANRG010000038">
    <property type="protein sequence ID" value="KAK7448469.1"/>
    <property type="molecule type" value="Genomic_DNA"/>
</dbReference>
<sequence length="558" mass="64535">MDTDKRLVLDELRLYFAHSQSQTRNTQQILLDGKADLETCNLELAKMRKALVPTPLFLQLREAREQIAKYLDMCSSQRSPIRILPYELLSRILVLCCADDIAVYAPGWKPSKPWRQPHWQAVQVSSVCLGWRDVAYDSPQLWTAFDVHFSSRNFAADPIVARLKRSKSLPLSIRFKGTIRNGNTCWQDVLHLIMEESSRWQYVHFVVSVRDEIKTRFRDILRTAQSFPIVESLCITARSPLFSRVFHRLPLLRSLTLEGCDSLLELDDETLSGIDNMSVKGIPYLSLAKYLKDHGSAFTNLASLSIKHLLLDHDLEFSPLEMPALPSLNFLSIMEQQECDMDRVLESLSQLDLSHLMSLQLSLLKEYGNPDLQLYACDFLVSTRATSVKELHLQGVDYCTWILHHLPELTFLVLFENDYYENLERDGRFNWEYVIDILRVPFHNEEIGEMDALLLKLEHLEIRVCMGSDFDLRAVADMVESRRSSCNWSYSGNADMVESRRSSCNWSYSGNDDYNGNTLKDIKLRLPKEEKRYHKNSSGYHLLMKQKALGLGVNFVWY</sequence>
<dbReference type="SUPFAM" id="SSF52058">
    <property type="entry name" value="L domain-like"/>
    <property type="match status" value="1"/>
</dbReference>
<name>A0ABR1J4W7_9AGAR</name>
<protein>
    <recommendedName>
        <fullName evidence="3">F-box domain-containing protein</fullName>
    </recommendedName>
</protein>
<reference evidence="1 2" key="1">
    <citation type="submission" date="2024-01" db="EMBL/GenBank/DDBJ databases">
        <title>A draft genome for the cacao thread blight pathogen Marasmiellus scandens.</title>
        <authorList>
            <person name="Baruah I.K."/>
            <person name="Leung J."/>
            <person name="Bukari Y."/>
            <person name="Amoako-Attah I."/>
            <person name="Meinhardt L.W."/>
            <person name="Bailey B.A."/>
            <person name="Cohen S.P."/>
        </authorList>
    </citation>
    <scope>NUCLEOTIDE SEQUENCE [LARGE SCALE GENOMIC DNA]</scope>
    <source>
        <strain evidence="1 2">GH-19</strain>
    </source>
</reference>
<evidence type="ECO:0008006" key="3">
    <source>
        <dbReference type="Google" id="ProtNLM"/>
    </source>
</evidence>
<comment type="caution">
    <text evidence="1">The sequence shown here is derived from an EMBL/GenBank/DDBJ whole genome shotgun (WGS) entry which is preliminary data.</text>
</comment>
<evidence type="ECO:0000313" key="1">
    <source>
        <dbReference type="EMBL" id="KAK7448469.1"/>
    </source>
</evidence>
<dbReference type="InterPro" id="IPR032675">
    <property type="entry name" value="LRR_dom_sf"/>
</dbReference>
<gene>
    <name evidence="1" type="ORF">VKT23_013731</name>
</gene>
<organism evidence="1 2">
    <name type="scientific">Marasmiellus scandens</name>
    <dbReference type="NCBI Taxonomy" id="2682957"/>
    <lineage>
        <taxon>Eukaryota</taxon>
        <taxon>Fungi</taxon>
        <taxon>Dikarya</taxon>
        <taxon>Basidiomycota</taxon>
        <taxon>Agaricomycotina</taxon>
        <taxon>Agaricomycetes</taxon>
        <taxon>Agaricomycetidae</taxon>
        <taxon>Agaricales</taxon>
        <taxon>Marasmiineae</taxon>
        <taxon>Omphalotaceae</taxon>
        <taxon>Marasmiellus</taxon>
    </lineage>
</organism>
<dbReference type="Gene3D" id="1.20.1280.50">
    <property type="match status" value="1"/>
</dbReference>
<evidence type="ECO:0000313" key="2">
    <source>
        <dbReference type="Proteomes" id="UP001498398"/>
    </source>
</evidence>
<accession>A0ABR1J4W7</accession>
<proteinExistence type="predicted"/>
<dbReference type="Proteomes" id="UP001498398">
    <property type="component" value="Unassembled WGS sequence"/>
</dbReference>
<dbReference type="Gene3D" id="3.80.10.10">
    <property type="entry name" value="Ribonuclease Inhibitor"/>
    <property type="match status" value="1"/>
</dbReference>
<keyword evidence="2" id="KW-1185">Reference proteome</keyword>